<dbReference type="RefSeq" id="WP_009520656.1">
    <property type="nucleotide sequence ID" value="NZ_CCAE010000020.1"/>
</dbReference>
<accession>A0A1L1PFA2</accession>
<evidence type="ECO:0000313" key="2">
    <source>
        <dbReference type="EMBL" id="CDN88180.1"/>
    </source>
</evidence>
<reference evidence="3" key="1">
    <citation type="submission" date="2014-11" db="EMBL/GenBank/DDBJ databases">
        <title>Draft genome sequence of Hydrogenophaga intermedia S1.</title>
        <authorList>
            <person name="Gan H.M."/>
            <person name="Chew T.H."/>
            <person name="Stolz A."/>
        </authorList>
    </citation>
    <scope>NUCLEOTIDE SEQUENCE [LARGE SCALE GENOMIC DNA]</scope>
    <source>
        <strain evidence="3">S1</strain>
    </source>
</reference>
<dbReference type="PROSITE" id="PS51186">
    <property type="entry name" value="GNAT"/>
    <property type="match status" value="1"/>
</dbReference>
<name>A0A1L1PFA2_HYDIT</name>
<dbReference type="InterPro" id="IPR016181">
    <property type="entry name" value="Acyl_CoA_acyltransferase"/>
</dbReference>
<feature type="domain" description="N-acetyltransferase" evidence="1">
    <location>
        <begin position="120"/>
        <end position="250"/>
    </location>
</feature>
<dbReference type="Proteomes" id="UP000028878">
    <property type="component" value="Unassembled WGS sequence"/>
</dbReference>
<organism evidence="2 3">
    <name type="scientific">Hydrogenophaga intermedia</name>
    <dbReference type="NCBI Taxonomy" id="65786"/>
    <lineage>
        <taxon>Bacteria</taxon>
        <taxon>Pseudomonadati</taxon>
        <taxon>Pseudomonadota</taxon>
        <taxon>Betaproteobacteria</taxon>
        <taxon>Burkholderiales</taxon>
        <taxon>Comamonadaceae</taxon>
        <taxon>Hydrogenophaga</taxon>
    </lineage>
</organism>
<dbReference type="InterPro" id="IPR000182">
    <property type="entry name" value="GNAT_dom"/>
</dbReference>
<evidence type="ECO:0000313" key="3">
    <source>
        <dbReference type="Proteomes" id="UP000028878"/>
    </source>
</evidence>
<proteinExistence type="predicted"/>
<dbReference type="Pfam" id="PF24553">
    <property type="entry name" value="Rv0428c_C"/>
    <property type="match status" value="1"/>
</dbReference>
<dbReference type="InterPro" id="IPR056935">
    <property type="entry name" value="Rv0428c-like_C"/>
</dbReference>
<dbReference type="EMBL" id="CCAE010000020">
    <property type="protein sequence ID" value="CDN88180.1"/>
    <property type="molecule type" value="Genomic_DNA"/>
</dbReference>
<dbReference type="Gene3D" id="3.40.630.30">
    <property type="match status" value="1"/>
</dbReference>
<keyword evidence="2" id="KW-0808">Transferase</keyword>
<gene>
    <name evidence="2" type="ORF">BN948_02613</name>
</gene>
<protein>
    <submittedName>
        <fullName evidence="2">N-acetyltransferase GCN5</fullName>
    </submittedName>
</protein>
<sequence>MGPAAVEAIERNTVQAVAPEQVDEGLPGWLLPMDRGTVGRAQCAVPLSHAAPDPALIDTIAERYRARGFAVAWRLPDLPEWGAFVETLGERGFTRTQPTQTHIAEAAELLRRLPDPPQGIELRLADTPDAAWLAMFLGEGLDPVDGASRSRALSRAVGTRFASLNEAGHTLACGAASFSHGWLGVHGMRTAARQRGRGLAGMVLRAMAGEALRRGIPRVFLQVTADNAPALALYQRAGFQLAWSYAYWRR</sequence>
<dbReference type="SUPFAM" id="SSF55729">
    <property type="entry name" value="Acyl-CoA N-acyltransferases (Nat)"/>
    <property type="match status" value="1"/>
</dbReference>
<evidence type="ECO:0000259" key="1">
    <source>
        <dbReference type="PROSITE" id="PS51186"/>
    </source>
</evidence>
<dbReference type="GO" id="GO:0016747">
    <property type="term" value="F:acyltransferase activity, transferring groups other than amino-acyl groups"/>
    <property type="evidence" value="ECO:0007669"/>
    <property type="project" value="InterPro"/>
</dbReference>
<dbReference type="AlphaFoldDB" id="A0A1L1PFA2"/>
<keyword evidence="3" id="KW-1185">Reference proteome</keyword>